<dbReference type="Gene3D" id="1.20.1250.20">
    <property type="entry name" value="MFS general substrate transporter like domains"/>
    <property type="match status" value="2"/>
</dbReference>
<dbReference type="Pfam" id="PF07690">
    <property type="entry name" value="MFS_1"/>
    <property type="match status" value="1"/>
</dbReference>
<organism evidence="5 6">
    <name type="scientific">Cyclocybe aegerita</name>
    <name type="common">Black poplar mushroom</name>
    <name type="synonym">Agrocybe aegerita</name>
    <dbReference type="NCBI Taxonomy" id="1973307"/>
    <lineage>
        <taxon>Eukaryota</taxon>
        <taxon>Fungi</taxon>
        <taxon>Dikarya</taxon>
        <taxon>Basidiomycota</taxon>
        <taxon>Agaricomycotina</taxon>
        <taxon>Agaricomycetes</taxon>
        <taxon>Agaricomycetidae</taxon>
        <taxon>Agaricales</taxon>
        <taxon>Agaricineae</taxon>
        <taxon>Bolbitiaceae</taxon>
        <taxon>Cyclocybe</taxon>
    </lineage>
</organism>
<feature type="region of interest" description="Disordered" evidence="2">
    <location>
        <begin position="1"/>
        <end position="20"/>
    </location>
</feature>
<dbReference type="CDD" id="cd17324">
    <property type="entry name" value="MFS_NepI_like"/>
    <property type="match status" value="1"/>
</dbReference>
<dbReference type="EMBL" id="CACVBS010000052">
    <property type="protein sequence ID" value="CAA7266043.1"/>
    <property type="molecule type" value="Genomic_DNA"/>
</dbReference>
<feature type="transmembrane region" description="Helical" evidence="3">
    <location>
        <begin position="412"/>
        <end position="434"/>
    </location>
</feature>
<evidence type="ECO:0000256" key="1">
    <source>
        <dbReference type="ARBA" id="ARBA00004141"/>
    </source>
</evidence>
<gene>
    <name evidence="5" type="ORF">AAE3_LOCUS8344</name>
</gene>
<evidence type="ECO:0000256" key="2">
    <source>
        <dbReference type="SAM" id="MobiDB-lite"/>
    </source>
</evidence>
<feature type="transmembrane region" description="Helical" evidence="3">
    <location>
        <begin position="294"/>
        <end position="314"/>
    </location>
</feature>
<feature type="transmembrane region" description="Helical" evidence="3">
    <location>
        <begin position="269"/>
        <end position="288"/>
    </location>
</feature>
<accession>A0A8S0XMA7</accession>
<dbReference type="OrthoDB" id="2105912at2759"/>
<feature type="transmembrane region" description="Helical" evidence="3">
    <location>
        <begin position="128"/>
        <end position="144"/>
    </location>
</feature>
<feature type="domain" description="Major facilitator superfamily (MFS) profile" evidence="4">
    <location>
        <begin position="62"/>
        <end position="440"/>
    </location>
</feature>
<dbReference type="GO" id="GO:0022857">
    <property type="term" value="F:transmembrane transporter activity"/>
    <property type="evidence" value="ECO:0007669"/>
    <property type="project" value="InterPro"/>
</dbReference>
<keyword evidence="3" id="KW-1133">Transmembrane helix</keyword>
<comment type="caution">
    <text evidence="5">The sequence shown here is derived from an EMBL/GenBank/DDBJ whole genome shotgun (WGS) entry which is preliminary data.</text>
</comment>
<dbReference type="PANTHER" id="PTHR42910">
    <property type="entry name" value="TRANSPORTER SCO4007-RELATED"/>
    <property type="match status" value="1"/>
</dbReference>
<dbReference type="InterPro" id="IPR020846">
    <property type="entry name" value="MFS_dom"/>
</dbReference>
<evidence type="ECO:0000259" key="4">
    <source>
        <dbReference type="PROSITE" id="PS50850"/>
    </source>
</evidence>
<evidence type="ECO:0000256" key="3">
    <source>
        <dbReference type="SAM" id="Phobius"/>
    </source>
</evidence>
<reference evidence="5 6" key="1">
    <citation type="submission" date="2020-01" db="EMBL/GenBank/DDBJ databases">
        <authorList>
            <person name="Gupta K D."/>
        </authorList>
    </citation>
    <scope>NUCLEOTIDE SEQUENCE [LARGE SCALE GENOMIC DNA]</scope>
</reference>
<feature type="transmembrane region" description="Helical" evidence="3">
    <location>
        <begin position="184"/>
        <end position="204"/>
    </location>
</feature>
<comment type="subcellular location">
    <subcellularLocation>
        <location evidence="1">Membrane</location>
        <topology evidence="1">Multi-pass membrane protein</topology>
    </subcellularLocation>
</comment>
<protein>
    <recommendedName>
        <fullName evidence="4">Major facilitator superfamily (MFS) profile domain-containing protein</fullName>
    </recommendedName>
</protein>
<keyword evidence="3" id="KW-0472">Membrane</keyword>
<proteinExistence type="predicted"/>
<dbReference type="GO" id="GO:0016020">
    <property type="term" value="C:membrane"/>
    <property type="evidence" value="ECO:0007669"/>
    <property type="project" value="UniProtKB-SubCell"/>
</dbReference>
<dbReference type="InterPro" id="IPR036259">
    <property type="entry name" value="MFS_trans_sf"/>
</dbReference>
<feature type="transmembrane region" description="Helical" evidence="3">
    <location>
        <begin position="350"/>
        <end position="369"/>
    </location>
</feature>
<feature type="transmembrane region" description="Helical" evidence="3">
    <location>
        <begin position="389"/>
        <end position="406"/>
    </location>
</feature>
<name>A0A8S0XMA7_CYCAE</name>
<dbReference type="InterPro" id="IPR011701">
    <property type="entry name" value="MFS"/>
</dbReference>
<dbReference type="SUPFAM" id="SSF103473">
    <property type="entry name" value="MFS general substrate transporter"/>
    <property type="match status" value="1"/>
</dbReference>
<evidence type="ECO:0000313" key="6">
    <source>
        <dbReference type="Proteomes" id="UP000467700"/>
    </source>
</evidence>
<keyword evidence="6" id="KW-1185">Reference proteome</keyword>
<evidence type="ECO:0000313" key="5">
    <source>
        <dbReference type="EMBL" id="CAA7266043.1"/>
    </source>
</evidence>
<dbReference type="AlphaFoldDB" id="A0A8S0XMA7"/>
<dbReference type="PROSITE" id="PS50850">
    <property type="entry name" value="MFS"/>
    <property type="match status" value="1"/>
</dbReference>
<feature type="transmembrane region" description="Helical" evidence="3">
    <location>
        <begin position="58"/>
        <end position="81"/>
    </location>
</feature>
<feature type="transmembrane region" description="Helical" evidence="3">
    <location>
        <begin position="216"/>
        <end position="235"/>
    </location>
</feature>
<dbReference type="Proteomes" id="UP000467700">
    <property type="component" value="Unassembled WGS sequence"/>
</dbReference>
<dbReference type="PANTHER" id="PTHR42910:SF1">
    <property type="entry name" value="MAJOR FACILITATOR SUPERFAMILY (MFS) PROFILE DOMAIN-CONTAINING PROTEIN"/>
    <property type="match status" value="1"/>
</dbReference>
<keyword evidence="3" id="KW-0812">Transmembrane</keyword>
<sequence>MYSNSTPNEDGGSVPQDTAKTVKLPPESDVIEYGPNTDLFFLPIPSRLRYRSDKPFKFGIWTNCGLSIAAAFLICNLNYCVPLLIQMAISFDVSHKEISSVPTLHRAGYSVGVFFLCPLGDLVRRRQLILLLITITAALIIGFATTHNYLLFEVLAFLMGLTNVSPQILVPLAADLAPPTRRSFTYSLIQAGMSSNTLMTGVLAGVIGELASWRVVYYMAVGVQCAVLLLCYLIVPDCPKKSPDMTYWGILWSMIKYGATEPVMVQLELMAVATSAAYYSFTVTLTFLLGGEPYHFSTLVIGLFGLTSLGGAVLSPLAGRLIDRISPWYGTLMATLFLIAFQAVHTAAGGFSLAVLIISCLVLGAARQIENISMTMSMFMVDMNANSRLNALLTNIGLVIGTSVGTKVFVESSWRACAVLSLALYSFQIVVLLLRGPHCQRRTWFGYDGGFGFLKEIQQEAEGKVNQKA</sequence>